<gene>
    <name evidence="1" type="ORF">TKK_000950</name>
</gene>
<name>A0ABD2XQ07_9HYME</name>
<proteinExistence type="predicted"/>
<dbReference type="AlphaFoldDB" id="A0ABD2XQ07"/>
<sequence length="112" mass="12980">MESNGSFNGAIRIKEEPIEVSLTENNDYETIDKEPNSNNVQSSRFRDNSAIRGGSAAASVQPRHTIGIRRRERRVSRAMRECDNLRIYDGEFFKEKKSSCSRIRRCWCYCNL</sequence>
<comment type="caution">
    <text evidence="1">The sequence shown here is derived from an EMBL/GenBank/DDBJ whole genome shotgun (WGS) entry which is preliminary data.</text>
</comment>
<evidence type="ECO:0000313" key="2">
    <source>
        <dbReference type="Proteomes" id="UP001627154"/>
    </source>
</evidence>
<dbReference type="Proteomes" id="UP001627154">
    <property type="component" value="Unassembled WGS sequence"/>
</dbReference>
<accession>A0ABD2XQ07</accession>
<keyword evidence="2" id="KW-1185">Reference proteome</keyword>
<protein>
    <submittedName>
        <fullName evidence="1">Uncharacterized protein</fullName>
    </submittedName>
</protein>
<reference evidence="1 2" key="1">
    <citation type="journal article" date="2024" name="bioRxiv">
        <title>A reference genome for Trichogramma kaykai: A tiny desert-dwelling parasitoid wasp with competing sex-ratio distorters.</title>
        <authorList>
            <person name="Culotta J."/>
            <person name="Lindsey A.R."/>
        </authorList>
    </citation>
    <scope>NUCLEOTIDE SEQUENCE [LARGE SCALE GENOMIC DNA]</scope>
    <source>
        <strain evidence="1 2">KSX58</strain>
    </source>
</reference>
<evidence type="ECO:0000313" key="1">
    <source>
        <dbReference type="EMBL" id="KAL3406826.1"/>
    </source>
</evidence>
<dbReference type="EMBL" id="JBJJXI010000018">
    <property type="protein sequence ID" value="KAL3406826.1"/>
    <property type="molecule type" value="Genomic_DNA"/>
</dbReference>
<organism evidence="1 2">
    <name type="scientific">Trichogramma kaykai</name>
    <dbReference type="NCBI Taxonomy" id="54128"/>
    <lineage>
        <taxon>Eukaryota</taxon>
        <taxon>Metazoa</taxon>
        <taxon>Ecdysozoa</taxon>
        <taxon>Arthropoda</taxon>
        <taxon>Hexapoda</taxon>
        <taxon>Insecta</taxon>
        <taxon>Pterygota</taxon>
        <taxon>Neoptera</taxon>
        <taxon>Endopterygota</taxon>
        <taxon>Hymenoptera</taxon>
        <taxon>Apocrita</taxon>
        <taxon>Proctotrupomorpha</taxon>
        <taxon>Chalcidoidea</taxon>
        <taxon>Trichogrammatidae</taxon>
        <taxon>Trichogramma</taxon>
    </lineage>
</organism>